<reference evidence="13 14" key="1">
    <citation type="submission" date="2017-04" db="EMBL/GenBank/DDBJ databases">
        <title>Novel microbial lineages endemic to geothermal iron-oxide mats fill important gaps in the evolutionary history of Archaea.</title>
        <authorList>
            <person name="Jay Z.J."/>
            <person name="Beam J.P."/>
            <person name="Dlakic M."/>
            <person name="Rusch D.B."/>
            <person name="Kozubal M.A."/>
            <person name="Inskeep W.P."/>
        </authorList>
    </citation>
    <scope>NUCLEOTIDE SEQUENCE [LARGE SCALE GENOMIC DNA]</scope>
    <source>
        <strain evidence="13">ECH_B_2</strain>
    </source>
</reference>
<dbReference type="GO" id="GO:0006814">
    <property type="term" value="P:sodium ion transport"/>
    <property type="evidence" value="ECO:0007669"/>
    <property type="project" value="UniProtKB-KW"/>
</dbReference>
<evidence type="ECO:0000256" key="8">
    <source>
        <dbReference type="ARBA" id="ARBA00023136"/>
    </source>
</evidence>
<gene>
    <name evidence="13" type="ORF">B9Q06_11010</name>
</gene>
<dbReference type="Gene3D" id="3.10.580.10">
    <property type="entry name" value="CBS-domain"/>
    <property type="match status" value="1"/>
</dbReference>
<keyword evidence="5 11" id="KW-1133">Transmembrane helix</keyword>
<feature type="transmembrane region" description="Helical" evidence="11">
    <location>
        <begin position="185"/>
        <end position="207"/>
    </location>
</feature>
<dbReference type="InterPro" id="IPR046342">
    <property type="entry name" value="CBS_dom_sf"/>
</dbReference>
<keyword evidence="3" id="KW-0050">Antiport</keyword>
<dbReference type="GO" id="GO:1902600">
    <property type="term" value="P:proton transmembrane transport"/>
    <property type="evidence" value="ECO:0007669"/>
    <property type="project" value="InterPro"/>
</dbReference>
<feature type="transmembrane region" description="Helical" evidence="11">
    <location>
        <begin position="298"/>
        <end position="320"/>
    </location>
</feature>
<evidence type="ECO:0000256" key="5">
    <source>
        <dbReference type="ARBA" id="ARBA00022989"/>
    </source>
</evidence>
<evidence type="ECO:0000256" key="9">
    <source>
        <dbReference type="ARBA" id="ARBA00023201"/>
    </source>
</evidence>
<dbReference type="EMBL" id="NEXH01000038">
    <property type="protein sequence ID" value="PSN93818.1"/>
    <property type="molecule type" value="Genomic_DNA"/>
</dbReference>
<feature type="transmembrane region" description="Helical" evidence="11">
    <location>
        <begin position="244"/>
        <end position="261"/>
    </location>
</feature>
<feature type="transmembrane region" description="Helical" evidence="11">
    <location>
        <begin position="39"/>
        <end position="72"/>
    </location>
</feature>
<evidence type="ECO:0000256" key="1">
    <source>
        <dbReference type="ARBA" id="ARBA00004141"/>
    </source>
</evidence>
<evidence type="ECO:0000256" key="4">
    <source>
        <dbReference type="ARBA" id="ARBA00022692"/>
    </source>
</evidence>
<feature type="transmembrane region" description="Helical" evidence="11">
    <location>
        <begin position="273"/>
        <end position="292"/>
    </location>
</feature>
<dbReference type="GO" id="GO:0015297">
    <property type="term" value="F:antiporter activity"/>
    <property type="evidence" value="ECO:0007669"/>
    <property type="project" value="UniProtKB-KW"/>
</dbReference>
<keyword evidence="2" id="KW-0813">Transport</keyword>
<feature type="transmembrane region" description="Helical" evidence="11">
    <location>
        <begin position="153"/>
        <end position="173"/>
    </location>
</feature>
<dbReference type="InterPro" id="IPR006153">
    <property type="entry name" value="Cation/H_exchanger_TM"/>
</dbReference>
<dbReference type="PANTHER" id="PTHR43562:SF3">
    <property type="entry name" value="SODIUM ION_PROTON EXCHANGER (EUROFUNG)"/>
    <property type="match status" value="1"/>
</dbReference>
<evidence type="ECO:0000313" key="13">
    <source>
        <dbReference type="EMBL" id="PSN93818.1"/>
    </source>
</evidence>
<feature type="transmembrane region" description="Helical" evidence="11">
    <location>
        <begin position="93"/>
        <end position="115"/>
    </location>
</feature>
<proteinExistence type="predicted"/>
<dbReference type="Proteomes" id="UP000241284">
    <property type="component" value="Unassembled WGS sequence"/>
</dbReference>
<evidence type="ECO:0000256" key="7">
    <source>
        <dbReference type="ARBA" id="ARBA00023065"/>
    </source>
</evidence>
<dbReference type="Pfam" id="PF00571">
    <property type="entry name" value="CBS"/>
    <property type="match status" value="1"/>
</dbReference>
<name>A0A2R6B5P4_9ARCH</name>
<keyword evidence="8 11" id="KW-0472">Membrane</keyword>
<organism evidence="13 14">
    <name type="scientific">Candidatus Marsarchaeota G2 archaeon ECH_B_2</name>
    <dbReference type="NCBI Taxonomy" id="1978160"/>
    <lineage>
        <taxon>Archaea</taxon>
        <taxon>Candidatus Marsarchaeota</taxon>
        <taxon>Candidatus Marsarchaeota group 2</taxon>
    </lineage>
</organism>
<keyword evidence="9" id="KW-0739">Sodium transport</keyword>
<dbReference type="PANTHER" id="PTHR43562">
    <property type="entry name" value="NAPA-TYPE SODIUM/HYDROGEN ANTIPORTER"/>
    <property type="match status" value="1"/>
</dbReference>
<evidence type="ECO:0000256" key="6">
    <source>
        <dbReference type="ARBA" id="ARBA00023053"/>
    </source>
</evidence>
<keyword evidence="6" id="KW-0915">Sodium</keyword>
<evidence type="ECO:0000259" key="12">
    <source>
        <dbReference type="PROSITE" id="PS51371"/>
    </source>
</evidence>
<sequence length="534" mass="57668">MALTSEELALLYIGVLLVFAKLAEEAFRRLNLVPFVGAIIVGIVLGPGVLGFVSVIPTISLFLSLGINFLLFISGAEEINISRMREAFGVKTIVGVVAQYSVRVIIVSLAAYLLFHSYLQAIVAGSIIGMSSAGPLARLLMDTGLTRSDEGSAIFTEVVLIEISAVILFAFLYDLAGKPITPLSIAFIAAQLTLTVAATVLFGRYLLPKILEKVESHIQAREGVFAVMVAAILILGFAGQIVGFNSAIVALFLGIFLRRFFESRPVVSEKLQAFTYGFFEPLFFAGLGLYFVRITLQLVPATLTVFAVGLGSSVLLGFTLSKLYGVEPLRNAFGVSVKGGVDSALLVTALTASIGVKLINHFEYSAVALGIALIALSALLLFRLRTPIISVKRPSGEKRILRKQLENLSAKEVAQTLPTVSARIDEPLREAARRCWDQDARGAVVVDQDNRPVATLILRDTISMSETELDTLKVYEAPLAQAVIVPEHEPALRLAALFRESGVPIIAVVDSEGKLVGTVLEREILRRILKTIEE</sequence>
<feature type="domain" description="CBS" evidence="12">
    <location>
        <begin position="476"/>
        <end position="534"/>
    </location>
</feature>
<accession>A0A2R6B5P4</accession>
<keyword evidence="10" id="KW-0129">CBS domain</keyword>
<dbReference type="PROSITE" id="PS51371">
    <property type="entry name" value="CBS"/>
    <property type="match status" value="1"/>
</dbReference>
<keyword evidence="4 11" id="KW-0812">Transmembrane</keyword>
<dbReference type="AlphaFoldDB" id="A0A2R6B5P4"/>
<protein>
    <recommendedName>
        <fullName evidence="12">CBS domain-containing protein</fullName>
    </recommendedName>
</protein>
<evidence type="ECO:0000256" key="11">
    <source>
        <dbReference type="SAM" id="Phobius"/>
    </source>
</evidence>
<dbReference type="SMART" id="SM00116">
    <property type="entry name" value="CBS"/>
    <property type="match status" value="2"/>
</dbReference>
<comment type="caution">
    <text evidence="13">The sequence shown here is derived from an EMBL/GenBank/DDBJ whole genome shotgun (WGS) entry which is preliminary data.</text>
</comment>
<dbReference type="GO" id="GO:0016020">
    <property type="term" value="C:membrane"/>
    <property type="evidence" value="ECO:0007669"/>
    <property type="project" value="UniProtKB-SubCell"/>
</dbReference>
<evidence type="ECO:0000256" key="10">
    <source>
        <dbReference type="PROSITE-ProRule" id="PRU00703"/>
    </source>
</evidence>
<feature type="transmembrane region" description="Helical" evidence="11">
    <location>
        <begin position="365"/>
        <end position="384"/>
    </location>
</feature>
<dbReference type="InterPro" id="IPR000644">
    <property type="entry name" value="CBS_dom"/>
</dbReference>
<evidence type="ECO:0000313" key="14">
    <source>
        <dbReference type="Proteomes" id="UP000241284"/>
    </source>
</evidence>
<dbReference type="Gene3D" id="1.20.1530.20">
    <property type="match status" value="1"/>
</dbReference>
<dbReference type="SUPFAM" id="SSF54631">
    <property type="entry name" value="CBS-domain pair"/>
    <property type="match status" value="1"/>
</dbReference>
<dbReference type="InterPro" id="IPR038770">
    <property type="entry name" value="Na+/solute_symporter_sf"/>
</dbReference>
<evidence type="ECO:0000256" key="2">
    <source>
        <dbReference type="ARBA" id="ARBA00022448"/>
    </source>
</evidence>
<comment type="subcellular location">
    <subcellularLocation>
        <location evidence="1">Membrane</location>
        <topology evidence="1">Multi-pass membrane protein</topology>
    </subcellularLocation>
</comment>
<feature type="transmembrane region" description="Helical" evidence="11">
    <location>
        <begin position="121"/>
        <end position="141"/>
    </location>
</feature>
<keyword evidence="7" id="KW-0406">Ion transport</keyword>
<evidence type="ECO:0000256" key="3">
    <source>
        <dbReference type="ARBA" id="ARBA00022449"/>
    </source>
</evidence>
<dbReference type="Pfam" id="PF00999">
    <property type="entry name" value="Na_H_Exchanger"/>
    <property type="match status" value="1"/>
</dbReference>